<dbReference type="GO" id="GO:0000015">
    <property type="term" value="C:phosphopyruvate hydratase complex"/>
    <property type="evidence" value="ECO:0007669"/>
    <property type="project" value="InterPro"/>
</dbReference>
<keyword evidence="7" id="KW-0460">Magnesium</keyword>
<comment type="similarity">
    <text evidence="4">Belongs to the enolase family.</text>
</comment>
<dbReference type="GO" id="GO:0004634">
    <property type="term" value="F:phosphopyruvate hydratase activity"/>
    <property type="evidence" value="ECO:0007669"/>
    <property type="project" value="UniProtKB-EC"/>
</dbReference>
<evidence type="ECO:0000259" key="11">
    <source>
        <dbReference type="SMART" id="SM01192"/>
    </source>
</evidence>
<evidence type="ECO:0000313" key="13">
    <source>
        <dbReference type="Proteomes" id="UP000515125"/>
    </source>
</evidence>
<dbReference type="GeneID" id="34623499"/>
<evidence type="ECO:0000256" key="7">
    <source>
        <dbReference type="ARBA" id="ARBA00022842"/>
    </source>
</evidence>
<dbReference type="InterPro" id="IPR036849">
    <property type="entry name" value="Enolase-like_C_sf"/>
</dbReference>
<dbReference type="SFLD" id="SFLDF00002">
    <property type="entry name" value="enolase"/>
    <property type="match status" value="1"/>
</dbReference>
<proteinExistence type="inferred from homology"/>
<evidence type="ECO:0000256" key="6">
    <source>
        <dbReference type="ARBA" id="ARBA00022490"/>
    </source>
</evidence>
<evidence type="ECO:0000256" key="2">
    <source>
        <dbReference type="ARBA" id="ARBA00004496"/>
    </source>
</evidence>
<dbReference type="SUPFAM" id="SSF54826">
    <property type="entry name" value="Enolase N-terminal domain-like"/>
    <property type="match status" value="1"/>
</dbReference>
<evidence type="ECO:0000256" key="9">
    <source>
        <dbReference type="ARBA" id="ARBA00023239"/>
    </source>
</evidence>
<evidence type="ECO:0000259" key="12">
    <source>
        <dbReference type="SMART" id="SM01193"/>
    </source>
</evidence>
<dbReference type="InterPro" id="IPR000941">
    <property type="entry name" value="Enolase"/>
</dbReference>
<sequence>MAVDSRGGREADEEEWHYGLLTSEEIEDCLLLQAVPLPRSRQLLAVPFLGKDAPSPASEFSHPDMLIGLSILAYRYQGLRYEDFHRLLVDQLGRLEGGYGPVSTRPAAKEYGNWIWAAGGRVRGLHRRKRHAEEWIHDLRSLAAEAMPQQQPSHPLRMDADDPFRGLPGLREGGTDSKTETRQTSDSGLPSGAAAAEAKRVMPSVLEHAPFQLSASGQEIGGDSLFTVRIGFSGTPSELLPCEMGKCCYEAGTDGKVLRLLSSPSVVSWELLPPEWSLGLPHMEGVVFLDSRDRQMVLIREGWEVLQLAQCGIATERRFSFYDHVHTTGQDIRQAADGRAFLTLGKDCTFRDVAQGAFRMRGLGRGQTLHYLIPPGVAALIEGHARLVGSVLPSAALFPELHQQQPLMRGEQQQRQMQMQMARGCSLLGEICGWLVARQVTQECMQHRLLCLQSASNVWRKAALAVLKETHASLGTDAASVQTQNALGVFLEPVDFSVPPTVPFSLPLSLRIKQLAQQHAELLEATAASASPQGSFSISRGKALIDKLVRELEEEEAAARRHALKGDARDAEVSDALRMEGLEAEIEGEEQQQQEEEQEQQQEIEQEKQEEIARETEEAAPLNYSRVDEAARPWLLAALSLSPQEETQEFYLASRFSVASALQQKLARLQQQKGTGAATAAATAAAAAAAAVTGTAVSAAATDFLAALLLPAASAKGCDALCQYLKAVAVAPARAAALSAAESMAAQQALSAPAGAAAADSRGNPTVEVDLKTEQGCFRAAVPSGASTGIYEALELRDGDNSRYNGKGVLKAVENVNTVLGPALVGKDCTKQAELDKLMVEELDGTKNEWGWCKCKLGANAILAVSMALCRAGAAAKGIPLYKYIAQLSGNPEDAFIMPVPCFNVINGGKHAGNKLAMQEFMIAPTGATSIKEAIRMGAEVYQALAKCVKAKYGLDATNVGDEGGFAPNITNPKEAMDLLVEAIQAAGHTGKVKIMTDIAASEFHNGSDKTYDLDFKTPNNDKSMVKTGQQLKDVYKDWSKEYPIVSIEDPFDQDDFTSYGALTSEIGSQVQIVGDDLLVTNPTRIAKALEQKACNALLLKVNQIGSISEAIEACKLSQKNGWGVMVSHRSGETEDSFIADLVVGLRTGQIKTGAPCRSERLCKYNQLMRIEEQLQGRCTYAGERFRNPQA</sequence>
<dbReference type="Proteomes" id="UP000515125">
    <property type="component" value="Unplaced"/>
</dbReference>
<comment type="subcellular location">
    <subcellularLocation>
        <location evidence="2">Cytoplasm</location>
    </subcellularLocation>
</comment>
<evidence type="ECO:0000256" key="10">
    <source>
        <dbReference type="SAM" id="MobiDB-lite"/>
    </source>
</evidence>
<dbReference type="SFLD" id="SFLDG00178">
    <property type="entry name" value="enolase"/>
    <property type="match status" value="1"/>
</dbReference>
<dbReference type="PRINTS" id="PR00148">
    <property type="entry name" value="ENOLASE"/>
</dbReference>
<dbReference type="HAMAP" id="MF_00318">
    <property type="entry name" value="Enolase"/>
    <property type="match status" value="1"/>
</dbReference>
<comment type="cofactor">
    <cofactor evidence="1">
        <name>Mg(2+)</name>
        <dbReference type="ChEBI" id="CHEBI:18420"/>
    </cofactor>
</comment>
<dbReference type="FunFam" id="3.20.20.120:FF:000002">
    <property type="entry name" value="Enolase 1"/>
    <property type="match status" value="1"/>
</dbReference>
<evidence type="ECO:0000256" key="4">
    <source>
        <dbReference type="ARBA" id="ARBA00009604"/>
    </source>
</evidence>
<feature type="region of interest" description="Disordered" evidence="10">
    <location>
        <begin position="585"/>
        <end position="624"/>
    </location>
</feature>
<dbReference type="SMART" id="SM01192">
    <property type="entry name" value="Enolase_C"/>
    <property type="match status" value="1"/>
</dbReference>
<dbReference type="NCBIfam" id="TIGR01060">
    <property type="entry name" value="eno"/>
    <property type="match status" value="1"/>
</dbReference>
<dbReference type="RefSeq" id="XP_026193302.1">
    <property type="nucleotide sequence ID" value="XM_026337517.1"/>
</dbReference>
<dbReference type="InterPro" id="IPR020810">
    <property type="entry name" value="Enolase_C"/>
</dbReference>
<keyword evidence="9" id="KW-0456">Lyase</keyword>
<dbReference type="SFLD" id="SFLDS00001">
    <property type="entry name" value="Enolase"/>
    <property type="match status" value="1"/>
</dbReference>
<dbReference type="CDD" id="cd03313">
    <property type="entry name" value="enolase"/>
    <property type="match status" value="1"/>
</dbReference>
<dbReference type="AlphaFoldDB" id="A0A6P6S0Z8"/>
<keyword evidence="13" id="KW-1185">Reference proteome</keyword>
<feature type="domain" description="Enolase C-terminal TIM barrel" evidence="11">
    <location>
        <begin position="895"/>
        <end position="1189"/>
    </location>
</feature>
<dbReference type="SUPFAM" id="SSF51604">
    <property type="entry name" value="Enolase C-terminal domain-like"/>
    <property type="match status" value="1"/>
</dbReference>
<keyword evidence="8" id="KW-0324">Glycolysis</keyword>
<feature type="compositionally biased region" description="Basic and acidic residues" evidence="10">
    <location>
        <begin position="605"/>
        <end position="617"/>
    </location>
</feature>
<dbReference type="Pfam" id="PF03952">
    <property type="entry name" value="Enolase_N"/>
    <property type="match status" value="1"/>
</dbReference>
<feature type="compositionally biased region" description="Acidic residues" evidence="10">
    <location>
        <begin position="585"/>
        <end position="604"/>
    </location>
</feature>
<dbReference type="Pfam" id="PF12359">
    <property type="entry name" value="DUF3645"/>
    <property type="match status" value="1"/>
</dbReference>
<name>A0A6P6S0Z8_9EIME</name>
<dbReference type="Gene3D" id="3.20.20.120">
    <property type="entry name" value="Enolase-like C-terminal domain"/>
    <property type="match status" value="1"/>
</dbReference>
<dbReference type="UniPathway" id="UPA00109">
    <property type="reaction ID" value="UER00187"/>
</dbReference>
<feature type="compositionally biased region" description="Basic and acidic residues" evidence="10">
    <location>
        <begin position="173"/>
        <end position="183"/>
    </location>
</feature>
<comment type="pathway">
    <text evidence="3">Carbohydrate degradation; glycolysis; pyruvate from D-glyceraldehyde 3-phosphate: step 4/5.</text>
</comment>
<evidence type="ECO:0000256" key="1">
    <source>
        <dbReference type="ARBA" id="ARBA00001946"/>
    </source>
</evidence>
<dbReference type="GO" id="GO:0000287">
    <property type="term" value="F:magnesium ion binding"/>
    <property type="evidence" value="ECO:0007669"/>
    <property type="project" value="InterPro"/>
</dbReference>
<dbReference type="InterPro" id="IPR020809">
    <property type="entry name" value="Enolase_CS"/>
</dbReference>
<dbReference type="Pfam" id="PF00113">
    <property type="entry name" value="Enolase_C"/>
    <property type="match status" value="1"/>
</dbReference>
<dbReference type="OrthoDB" id="1739814at2759"/>
<dbReference type="InterPro" id="IPR022105">
    <property type="entry name" value="DUF3645"/>
</dbReference>
<dbReference type="PANTHER" id="PTHR11902">
    <property type="entry name" value="ENOLASE"/>
    <property type="match status" value="1"/>
</dbReference>
<dbReference type="SMART" id="SM01193">
    <property type="entry name" value="Enolase_N"/>
    <property type="match status" value="1"/>
</dbReference>
<dbReference type="InterPro" id="IPR020811">
    <property type="entry name" value="Enolase_N"/>
</dbReference>
<dbReference type="Gene3D" id="3.30.390.10">
    <property type="entry name" value="Enolase-like, N-terminal domain"/>
    <property type="match status" value="1"/>
</dbReference>
<evidence type="ECO:0000256" key="8">
    <source>
        <dbReference type="ARBA" id="ARBA00023152"/>
    </source>
</evidence>
<reference evidence="14" key="1">
    <citation type="submission" date="2025-08" db="UniProtKB">
        <authorList>
            <consortium name="RefSeq"/>
        </authorList>
    </citation>
    <scope>IDENTIFICATION</scope>
</reference>
<evidence type="ECO:0000256" key="3">
    <source>
        <dbReference type="ARBA" id="ARBA00005031"/>
    </source>
</evidence>
<keyword evidence="6" id="KW-0963">Cytoplasm</keyword>
<evidence type="ECO:0000256" key="5">
    <source>
        <dbReference type="ARBA" id="ARBA00012058"/>
    </source>
</evidence>
<evidence type="ECO:0000313" key="14">
    <source>
        <dbReference type="RefSeq" id="XP_026193302.1"/>
    </source>
</evidence>
<dbReference type="InterPro" id="IPR029017">
    <property type="entry name" value="Enolase-like_N"/>
</dbReference>
<feature type="region of interest" description="Disordered" evidence="10">
    <location>
        <begin position="146"/>
        <end position="196"/>
    </location>
</feature>
<dbReference type="PANTHER" id="PTHR11902:SF1">
    <property type="entry name" value="ENOLASE"/>
    <property type="match status" value="1"/>
</dbReference>
<feature type="domain" description="Enolase N-terminal" evidence="12">
    <location>
        <begin position="750"/>
        <end position="885"/>
    </location>
</feature>
<dbReference type="EC" id="4.2.1.11" evidence="5"/>
<dbReference type="GO" id="GO:0006096">
    <property type="term" value="P:glycolytic process"/>
    <property type="evidence" value="ECO:0007669"/>
    <property type="project" value="UniProtKB-UniPathway"/>
</dbReference>
<protein>
    <recommendedName>
        <fullName evidence="5">phosphopyruvate hydratase</fullName>
        <ecNumber evidence="5">4.2.1.11</ecNumber>
    </recommendedName>
</protein>
<organism evidence="13 14">
    <name type="scientific">Cyclospora cayetanensis</name>
    <dbReference type="NCBI Taxonomy" id="88456"/>
    <lineage>
        <taxon>Eukaryota</taxon>
        <taxon>Sar</taxon>
        <taxon>Alveolata</taxon>
        <taxon>Apicomplexa</taxon>
        <taxon>Conoidasida</taxon>
        <taxon>Coccidia</taxon>
        <taxon>Eucoccidiorida</taxon>
        <taxon>Eimeriorina</taxon>
        <taxon>Eimeriidae</taxon>
        <taxon>Cyclospora</taxon>
    </lineage>
</organism>
<gene>
    <name evidence="14" type="primary">LOC34623499</name>
</gene>
<accession>A0A6P6S0Z8</accession>
<dbReference type="PROSITE" id="PS00164">
    <property type="entry name" value="ENOLASE"/>
    <property type="match status" value="1"/>
</dbReference>